<evidence type="ECO:0000313" key="4">
    <source>
        <dbReference type="Proteomes" id="UP000229897"/>
    </source>
</evidence>
<dbReference type="RefSeq" id="WP_099874203.1">
    <property type="nucleotide sequence ID" value="NZ_CP024608.1"/>
</dbReference>
<accession>A0A2D2DGV9</accession>
<keyword evidence="2" id="KW-0175">Coiled coil</keyword>
<evidence type="ECO:0000256" key="1">
    <source>
        <dbReference type="ARBA" id="ARBA00023172"/>
    </source>
</evidence>
<proteinExistence type="predicted"/>
<dbReference type="KEGG" id="mass:CR152_06640"/>
<dbReference type="GO" id="GO:0006310">
    <property type="term" value="P:DNA recombination"/>
    <property type="evidence" value="ECO:0007669"/>
    <property type="project" value="UniProtKB-KW"/>
</dbReference>
<dbReference type="AlphaFoldDB" id="A0A2D2DGV9"/>
<evidence type="ECO:0000256" key="2">
    <source>
        <dbReference type="SAM" id="Coils"/>
    </source>
</evidence>
<dbReference type="Gene3D" id="1.10.443.10">
    <property type="entry name" value="Intergrase catalytic core"/>
    <property type="match status" value="1"/>
</dbReference>
<name>A0A2D2DGV9_9BURK</name>
<keyword evidence="1" id="KW-0233">DNA recombination</keyword>
<organism evidence="3 4">
    <name type="scientific">Massilia violaceinigra</name>
    <dbReference type="NCBI Taxonomy" id="2045208"/>
    <lineage>
        <taxon>Bacteria</taxon>
        <taxon>Pseudomonadati</taxon>
        <taxon>Pseudomonadota</taxon>
        <taxon>Betaproteobacteria</taxon>
        <taxon>Burkholderiales</taxon>
        <taxon>Oxalobacteraceae</taxon>
        <taxon>Telluria group</taxon>
        <taxon>Massilia</taxon>
    </lineage>
</organism>
<protein>
    <submittedName>
        <fullName evidence="3">Uncharacterized protein</fullName>
    </submittedName>
</protein>
<dbReference type="Proteomes" id="UP000229897">
    <property type="component" value="Chromosome"/>
</dbReference>
<dbReference type="InterPro" id="IPR013762">
    <property type="entry name" value="Integrase-like_cat_sf"/>
</dbReference>
<gene>
    <name evidence="3" type="ORF">CR152_06640</name>
</gene>
<evidence type="ECO:0000313" key="3">
    <source>
        <dbReference type="EMBL" id="ATQ74213.1"/>
    </source>
</evidence>
<dbReference type="EMBL" id="CP024608">
    <property type="protein sequence ID" value="ATQ74213.1"/>
    <property type="molecule type" value="Genomic_DNA"/>
</dbReference>
<feature type="coiled-coil region" evidence="2">
    <location>
        <begin position="740"/>
        <end position="767"/>
    </location>
</feature>
<reference evidence="3" key="1">
    <citation type="submission" date="2017-10" db="EMBL/GenBank/DDBJ databases">
        <title>Massilia psychrophilum sp. nov., a novel purple-pigmented bacterium isolated from Tianshan glacier, Xinjiang Municipality, China.</title>
        <authorList>
            <person name="Wang H."/>
        </authorList>
    </citation>
    <scope>NUCLEOTIDE SEQUENCE [LARGE SCALE GENOMIC DNA]</scope>
    <source>
        <strain evidence="3">B2</strain>
    </source>
</reference>
<dbReference type="GO" id="GO:0003677">
    <property type="term" value="F:DNA binding"/>
    <property type="evidence" value="ECO:0007669"/>
    <property type="project" value="InterPro"/>
</dbReference>
<keyword evidence="4" id="KW-1185">Reference proteome</keyword>
<dbReference type="InterPro" id="IPR011010">
    <property type="entry name" value="DNA_brk_join_enz"/>
</dbReference>
<dbReference type="GO" id="GO:0015074">
    <property type="term" value="P:DNA integration"/>
    <property type="evidence" value="ECO:0007669"/>
    <property type="project" value="InterPro"/>
</dbReference>
<sequence length="800" mass="89355">MVEKNRGWRASSYTVEWIRKKLWMSTDSFPDTGSAIAASPSPLVSQKGRKSSILEAIDRAKGISTAENIHRLNKVDIQLLQSLIENGHEIGIWETPKKWTRISTQAVVSRVDLAGRIRHFLWKRFQFNCQILDAPENLFASEMDDAILSITRYLLLLRIGPVGLGRKGSSASLDPGNIMGIAYRTMPLLAALAVQNIWRARAKTIHHGVDKKSSFKFFAFVTEDDLQLLNTSERRAVSMEIMRMRVLTERGYWIDTPRIGMMETAVAIAAPGERTYPAIRTIEPHSPLPDDYVAQMGRCCLWLIDELAPTLLQVAEGIAALWSETEFAAVSTLEVEQLRRTRLRKYLNAAVWKDNYGNLITRPPFLIRFNQLGKSVGGNAQSDMSAKMSASNLRIPSEASSDWEDRSSTWPPSSFADVMGLLATLQQAHLFVVTLSTGARSSEVLSLSRHCLHLSKNGQPYASGLTFKLVQNFEGQSKEWILPEVAMKAIKQQVTLVNLVERIGPQHAKRRALHRGNAGPAAHLWAQLPGTAKCNRSAPLTNLRNSLNRLATTLGLSTNPGGQNLKPHRLRKTVARLVALALTQAPKILMDVFGHKSIEMTLYYVLADKSLQVDVEKVCRELCVMRASDAVEHILAEQTFAKSDEPTLYGGPAEKKIKSAVSAHGRRIHQRGENWNANNVKELAEILTLQGQAWNLVREGIICTKFPGTEFGPCNGSKGQPEPSKCESTCEHRLEEGFLRQDVSSAIQESLEQYKTAEAEEDELMQSFWAGQLRANVTRFDDIRAYWLNDPTVRLLMNDG</sequence>
<dbReference type="SUPFAM" id="SSF56349">
    <property type="entry name" value="DNA breaking-rejoining enzymes"/>
    <property type="match status" value="1"/>
</dbReference>